<dbReference type="Proteomes" id="UP001150907">
    <property type="component" value="Unassembled WGS sequence"/>
</dbReference>
<feature type="compositionally biased region" description="Basic and acidic residues" evidence="1">
    <location>
        <begin position="89"/>
        <end position="110"/>
    </location>
</feature>
<reference evidence="3" key="1">
    <citation type="submission" date="2022-07" db="EMBL/GenBank/DDBJ databases">
        <title>Phylogenomic reconstructions and comparative analyses of Kickxellomycotina fungi.</title>
        <authorList>
            <person name="Reynolds N.K."/>
            <person name="Stajich J.E."/>
            <person name="Barry K."/>
            <person name="Grigoriev I.V."/>
            <person name="Crous P."/>
            <person name="Smith M.E."/>
        </authorList>
    </citation>
    <scope>NUCLEOTIDE SEQUENCE</scope>
    <source>
        <strain evidence="3">IMI 214461</strain>
    </source>
</reference>
<feature type="chain" id="PRO_5040857091" evidence="2">
    <location>
        <begin position="19"/>
        <end position="283"/>
    </location>
</feature>
<feature type="compositionally biased region" description="Basic and acidic residues" evidence="1">
    <location>
        <begin position="185"/>
        <end position="198"/>
    </location>
</feature>
<evidence type="ECO:0000256" key="1">
    <source>
        <dbReference type="SAM" id="MobiDB-lite"/>
    </source>
</evidence>
<gene>
    <name evidence="3" type="ORF">H4R26_003219</name>
</gene>
<dbReference type="AlphaFoldDB" id="A0A9W8EHT7"/>
<evidence type="ECO:0000256" key="2">
    <source>
        <dbReference type="SAM" id="SignalP"/>
    </source>
</evidence>
<keyword evidence="4" id="KW-1185">Reference proteome</keyword>
<accession>A0A9W8EHT7</accession>
<organism evidence="3 4">
    <name type="scientific">Coemansia thaxteri</name>
    <dbReference type="NCBI Taxonomy" id="2663907"/>
    <lineage>
        <taxon>Eukaryota</taxon>
        <taxon>Fungi</taxon>
        <taxon>Fungi incertae sedis</taxon>
        <taxon>Zoopagomycota</taxon>
        <taxon>Kickxellomycotina</taxon>
        <taxon>Kickxellomycetes</taxon>
        <taxon>Kickxellales</taxon>
        <taxon>Kickxellaceae</taxon>
        <taxon>Coemansia</taxon>
    </lineage>
</organism>
<evidence type="ECO:0000313" key="3">
    <source>
        <dbReference type="EMBL" id="KAJ2003163.1"/>
    </source>
</evidence>
<feature type="signal peptide" evidence="2">
    <location>
        <begin position="1"/>
        <end position="18"/>
    </location>
</feature>
<dbReference type="OrthoDB" id="5592749at2759"/>
<feature type="compositionally biased region" description="Low complexity" evidence="1">
    <location>
        <begin position="70"/>
        <end position="81"/>
    </location>
</feature>
<proteinExistence type="predicted"/>
<sequence length="283" mass="30539">MRVSLTITLALAVTLVAAHPLGNHGAELALRSQALKIHMRDEMPSRDRPHSSDSRDQPPPVAPANGFGGPSDSNPGSPSASEHGPARGPEPEHVPSNDRSDPPQHVKDESQSPSQRNSNDDRASTREQPQAQSLPQPQPPPQSQSQTPSPNNGERGSEHNHDNSNSNDGRQEDPRPQGDQNNAHVSDHRPEEDSRGVRPDVNGPPTQVHFEQVEHPGNNPSNVDRLTQDVVNDNRNGVHSNIVQHVALSGNNVNGVARDNFVHGNRGVTVNGKGNMVMPPLFM</sequence>
<name>A0A9W8EHT7_9FUNG</name>
<feature type="compositionally biased region" description="Basic and acidic residues" evidence="1">
    <location>
        <begin position="41"/>
        <end position="56"/>
    </location>
</feature>
<comment type="caution">
    <text evidence="3">The sequence shown here is derived from an EMBL/GenBank/DDBJ whole genome shotgun (WGS) entry which is preliminary data.</text>
</comment>
<dbReference type="EMBL" id="JANBQF010000242">
    <property type="protein sequence ID" value="KAJ2003163.1"/>
    <property type="molecule type" value="Genomic_DNA"/>
</dbReference>
<evidence type="ECO:0000313" key="4">
    <source>
        <dbReference type="Proteomes" id="UP001150907"/>
    </source>
</evidence>
<feature type="region of interest" description="Disordered" evidence="1">
    <location>
        <begin position="41"/>
        <end position="222"/>
    </location>
</feature>
<keyword evidence="2" id="KW-0732">Signal</keyword>
<protein>
    <submittedName>
        <fullName evidence="3">Uncharacterized protein</fullName>
    </submittedName>
</protein>